<evidence type="ECO:0000313" key="2">
    <source>
        <dbReference type="Proteomes" id="UP001527866"/>
    </source>
</evidence>
<gene>
    <name evidence="1" type="ORF">O4J56_04460</name>
</gene>
<dbReference type="EMBL" id="JAQFWQ010000008">
    <property type="protein sequence ID" value="MDA2809881.1"/>
    <property type="molecule type" value="Genomic_DNA"/>
</dbReference>
<sequence length="60" mass="6506">MGFVARVDRSADLGHPQGNVEVLEQREGLVELAVVEDALRFSHHDGVEAALGVLQLPEQT</sequence>
<dbReference type="Proteomes" id="UP001527866">
    <property type="component" value="Unassembled WGS sequence"/>
</dbReference>
<reference evidence="1 2" key="1">
    <citation type="submission" date="2023-01" db="EMBL/GenBank/DDBJ databases">
        <title>Draft genome sequence of Nocardiopsis sp. RSe5-2 isolated from halophytes.</title>
        <authorList>
            <person name="Duangmal K."/>
            <person name="Chantavorakit T."/>
        </authorList>
    </citation>
    <scope>NUCLEOTIDE SEQUENCE [LARGE SCALE GENOMIC DNA]</scope>
    <source>
        <strain evidence="1 2">RSe5-2</strain>
    </source>
</reference>
<keyword evidence="2" id="KW-1185">Reference proteome</keyword>
<name>A0ABT4TYV4_9ACTN</name>
<protein>
    <submittedName>
        <fullName evidence="1">Uncharacterized protein</fullName>
    </submittedName>
</protein>
<comment type="caution">
    <text evidence="1">The sequence shown here is derived from an EMBL/GenBank/DDBJ whole genome shotgun (WGS) entry which is preliminary data.</text>
</comment>
<organism evidence="1 2">
    <name type="scientific">Nocardiopsis endophytica</name>
    <dbReference type="NCBI Taxonomy" id="3018445"/>
    <lineage>
        <taxon>Bacteria</taxon>
        <taxon>Bacillati</taxon>
        <taxon>Actinomycetota</taxon>
        <taxon>Actinomycetes</taxon>
        <taxon>Streptosporangiales</taxon>
        <taxon>Nocardiopsidaceae</taxon>
        <taxon>Nocardiopsis</taxon>
    </lineage>
</organism>
<proteinExistence type="predicted"/>
<evidence type="ECO:0000313" key="1">
    <source>
        <dbReference type="EMBL" id="MDA2809881.1"/>
    </source>
</evidence>
<accession>A0ABT4TYV4</accession>